<dbReference type="AlphaFoldDB" id="A0A517QLK3"/>
<gene>
    <name evidence="1" type="ORF">Mal48_17690</name>
</gene>
<name>A0A517QLK3_9PLAN</name>
<evidence type="ECO:0000313" key="1">
    <source>
        <dbReference type="EMBL" id="QDT32522.1"/>
    </source>
</evidence>
<organism evidence="1 2">
    <name type="scientific">Thalassoglobus polymorphus</name>
    <dbReference type="NCBI Taxonomy" id="2527994"/>
    <lineage>
        <taxon>Bacteria</taxon>
        <taxon>Pseudomonadati</taxon>
        <taxon>Planctomycetota</taxon>
        <taxon>Planctomycetia</taxon>
        <taxon>Planctomycetales</taxon>
        <taxon>Planctomycetaceae</taxon>
        <taxon>Thalassoglobus</taxon>
    </lineage>
</organism>
<keyword evidence="2" id="KW-1185">Reference proteome</keyword>
<accession>A0A517QLK3</accession>
<dbReference type="Proteomes" id="UP000315724">
    <property type="component" value="Chromosome"/>
</dbReference>
<dbReference type="KEGG" id="tpol:Mal48_17690"/>
<evidence type="ECO:0000313" key="2">
    <source>
        <dbReference type="Proteomes" id="UP000315724"/>
    </source>
</evidence>
<protein>
    <submittedName>
        <fullName evidence="1">Uncharacterized protein</fullName>
    </submittedName>
</protein>
<dbReference type="RefSeq" id="WP_145197838.1">
    <property type="nucleotide sequence ID" value="NZ_CP036267.1"/>
</dbReference>
<dbReference type="EMBL" id="CP036267">
    <property type="protein sequence ID" value="QDT32522.1"/>
    <property type="molecule type" value="Genomic_DNA"/>
</dbReference>
<proteinExistence type="predicted"/>
<sequence>MPVLPVKNTSVTSPIARLVVIGNFSCDTRPALAWHWHSAGAGAGAGGTRQGELLGSTADLKLNHVSQSAIE</sequence>
<reference evidence="1 2" key="1">
    <citation type="submission" date="2019-02" db="EMBL/GenBank/DDBJ databases">
        <title>Deep-cultivation of Planctomycetes and their phenomic and genomic characterization uncovers novel biology.</title>
        <authorList>
            <person name="Wiegand S."/>
            <person name="Jogler M."/>
            <person name="Boedeker C."/>
            <person name="Pinto D."/>
            <person name="Vollmers J."/>
            <person name="Rivas-Marin E."/>
            <person name="Kohn T."/>
            <person name="Peeters S.H."/>
            <person name="Heuer A."/>
            <person name="Rast P."/>
            <person name="Oberbeckmann S."/>
            <person name="Bunk B."/>
            <person name="Jeske O."/>
            <person name="Meyerdierks A."/>
            <person name="Storesund J.E."/>
            <person name="Kallscheuer N."/>
            <person name="Luecker S."/>
            <person name="Lage O.M."/>
            <person name="Pohl T."/>
            <person name="Merkel B.J."/>
            <person name="Hornburger P."/>
            <person name="Mueller R.-W."/>
            <person name="Bruemmer F."/>
            <person name="Labrenz M."/>
            <person name="Spormann A.M."/>
            <person name="Op den Camp H."/>
            <person name="Overmann J."/>
            <person name="Amann R."/>
            <person name="Jetten M.S.M."/>
            <person name="Mascher T."/>
            <person name="Medema M.H."/>
            <person name="Devos D.P."/>
            <person name="Kaster A.-K."/>
            <person name="Ovreas L."/>
            <person name="Rohde M."/>
            <person name="Galperin M.Y."/>
            <person name="Jogler C."/>
        </authorList>
    </citation>
    <scope>NUCLEOTIDE SEQUENCE [LARGE SCALE GENOMIC DNA]</scope>
    <source>
        <strain evidence="1 2">Mal48</strain>
    </source>
</reference>